<reference evidence="3" key="1">
    <citation type="journal article" date="2020" name="mSystems">
        <title>Genome- and Community-Level Interaction Insights into Carbon Utilization and Element Cycling Functions of Hydrothermarchaeota in Hydrothermal Sediment.</title>
        <authorList>
            <person name="Zhou Z."/>
            <person name="Liu Y."/>
            <person name="Xu W."/>
            <person name="Pan J."/>
            <person name="Luo Z.H."/>
            <person name="Li M."/>
        </authorList>
    </citation>
    <scope>NUCLEOTIDE SEQUENCE [LARGE SCALE GENOMIC DNA]</scope>
    <source>
        <strain evidence="3">HyVt-443</strain>
    </source>
</reference>
<comment type="caution">
    <text evidence="3">The sequence shown here is derived from an EMBL/GenBank/DDBJ whole genome shotgun (WGS) entry which is preliminary data.</text>
</comment>
<protein>
    <submittedName>
        <fullName evidence="3">HAD-IIB family hydrolase</fullName>
    </submittedName>
</protein>
<dbReference type="Gene3D" id="3.40.50.1000">
    <property type="entry name" value="HAD superfamily/HAD-like"/>
    <property type="match status" value="1"/>
</dbReference>
<dbReference type="InterPro" id="IPR036412">
    <property type="entry name" value="HAD-like_sf"/>
</dbReference>
<dbReference type="GO" id="GO:0016791">
    <property type="term" value="F:phosphatase activity"/>
    <property type="evidence" value="ECO:0007669"/>
    <property type="project" value="UniProtKB-ARBA"/>
</dbReference>
<dbReference type="SUPFAM" id="SSF56784">
    <property type="entry name" value="HAD-like"/>
    <property type="match status" value="1"/>
</dbReference>
<dbReference type="SFLD" id="SFLDG01141">
    <property type="entry name" value="C2.B.1:_Sucrose_Phosphatase_Li"/>
    <property type="match status" value="1"/>
</dbReference>
<dbReference type="SFLD" id="SFLDG01140">
    <property type="entry name" value="C2.B:_Phosphomannomutase_and_P"/>
    <property type="match status" value="1"/>
</dbReference>
<dbReference type="Proteomes" id="UP000886251">
    <property type="component" value="Unassembled WGS sequence"/>
</dbReference>
<dbReference type="InterPro" id="IPR006379">
    <property type="entry name" value="HAD-SF_hydro_IIB"/>
</dbReference>
<organism evidence="3">
    <name type="scientific">Sedimenticola thiotaurini</name>
    <dbReference type="NCBI Taxonomy" id="1543721"/>
    <lineage>
        <taxon>Bacteria</taxon>
        <taxon>Pseudomonadati</taxon>
        <taxon>Pseudomonadota</taxon>
        <taxon>Gammaproteobacteria</taxon>
        <taxon>Chromatiales</taxon>
        <taxon>Sedimenticolaceae</taxon>
        <taxon>Sedimenticola</taxon>
    </lineage>
</organism>
<keyword evidence="1 3" id="KW-0378">Hydrolase</keyword>
<dbReference type="GO" id="GO:0000287">
    <property type="term" value="F:magnesium ion binding"/>
    <property type="evidence" value="ECO:0007669"/>
    <property type="project" value="UniProtKB-ARBA"/>
</dbReference>
<dbReference type="Pfam" id="PF05116">
    <property type="entry name" value="S6PP"/>
    <property type="match status" value="1"/>
</dbReference>
<sequence length="280" mass="31160">MTELLLCCDLDRTLLPNGPQAESPQARPLFRKLVQRPELTLAYVSGRHKGLLLEAIEDHDLPVPDYAIGDVGTTLYEIHGEEWRAWSAWEEEIAPDWAGRRHDELAALFQDIGDLTLQEPEKQNTFKLSYYAPAGIDHDALLAEMEARLKSLHIRASLIWSIDEARHIGLLDVLPRRATKYHAIRFLMAHKGFATGNTVFAGDSGNDLPVLTSGLRAVLVRNARREVREEALRAARGMGIAPRLYPARGGFLGMNGNYAAGVLEGLAHFEPVVRNWLGNG</sequence>
<proteinExistence type="predicted"/>
<dbReference type="InterPro" id="IPR051518">
    <property type="entry name" value="Sucrose_Phosphatase"/>
</dbReference>
<dbReference type="InterPro" id="IPR006380">
    <property type="entry name" value="SPP-like_dom"/>
</dbReference>
<feature type="domain" description="Sucrose phosphatase-like" evidence="2">
    <location>
        <begin position="3"/>
        <end position="270"/>
    </location>
</feature>
<gene>
    <name evidence="3" type="ORF">ENI96_11010</name>
</gene>
<dbReference type="PANTHER" id="PTHR46521">
    <property type="entry name" value="SUCROSE-PHOSPHATASE 2-RELATED"/>
    <property type="match status" value="1"/>
</dbReference>
<evidence type="ECO:0000259" key="2">
    <source>
        <dbReference type="Pfam" id="PF05116"/>
    </source>
</evidence>
<dbReference type="EMBL" id="DRKP01000129">
    <property type="protein sequence ID" value="HEB96945.1"/>
    <property type="molecule type" value="Genomic_DNA"/>
</dbReference>
<accession>A0A831RPT9</accession>
<dbReference type="AlphaFoldDB" id="A0A831RPT9"/>
<dbReference type="SFLD" id="SFLDS00003">
    <property type="entry name" value="Haloacid_Dehalogenase"/>
    <property type="match status" value="1"/>
</dbReference>
<dbReference type="InterPro" id="IPR023214">
    <property type="entry name" value="HAD_sf"/>
</dbReference>
<dbReference type="NCBIfam" id="TIGR01484">
    <property type="entry name" value="HAD-SF-IIB"/>
    <property type="match status" value="1"/>
</dbReference>
<evidence type="ECO:0000256" key="1">
    <source>
        <dbReference type="ARBA" id="ARBA00022801"/>
    </source>
</evidence>
<evidence type="ECO:0000313" key="3">
    <source>
        <dbReference type="EMBL" id="HEB96945.1"/>
    </source>
</evidence>
<dbReference type="Gene3D" id="3.90.1070.10">
    <property type="match status" value="1"/>
</dbReference>
<dbReference type="PANTHER" id="PTHR46521:SF4">
    <property type="entry name" value="SUCROSE-PHOSPHATASE 2-RELATED"/>
    <property type="match status" value="1"/>
</dbReference>
<name>A0A831RPT9_9GAMM</name>